<organism evidence="9 10">
    <name type="scientific">Diachasmimorpha longicaudata entomopoxvirus</name>
    <dbReference type="NCBI Taxonomy" id="109981"/>
    <lineage>
        <taxon>Viruses</taxon>
        <taxon>Varidnaviria</taxon>
        <taxon>Bamfordvirae</taxon>
        <taxon>Nucleocytoviricota</taxon>
        <taxon>Pokkesviricetes</taxon>
        <taxon>Chitovirales</taxon>
        <taxon>Poxviridae</taxon>
        <taxon>Entomopoxvirinae</taxon>
        <taxon>Epsilonentomopoxvirus</taxon>
        <taxon>Epsilonentomopoxvirus dlongicaudata</taxon>
        <taxon>Diachasmimorpha entomopoxvirus</taxon>
    </lineage>
</organism>
<keyword evidence="4 7" id="KW-0560">Oxidoreductase</keyword>
<dbReference type="InterPro" id="IPR006890">
    <property type="entry name" value="Sulphydryl_Oase_FAD-link_ERV1"/>
</dbReference>
<keyword evidence="7" id="KW-0812">Transmembrane</keyword>
<feature type="transmembrane region" description="Helical" evidence="7">
    <location>
        <begin position="6"/>
        <end position="22"/>
    </location>
</feature>
<comment type="catalytic activity">
    <reaction evidence="6 7">
        <text>2 R'C(R)SH + O2 = R'C(R)S-S(R)CR' + H2O2</text>
        <dbReference type="Rhea" id="RHEA:17357"/>
        <dbReference type="ChEBI" id="CHEBI:15379"/>
        <dbReference type="ChEBI" id="CHEBI:16240"/>
        <dbReference type="ChEBI" id="CHEBI:16520"/>
        <dbReference type="ChEBI" id="CHEBI:17412"/>
        <dbReference type="EC" id="1.8.3.2"/>
    </reaction>
</comment>
<evidence type="ECO:0000256" key="4">
    <source>
        <dbReference type="ARBA" id="ARBA00023002"/>
    </source>
</evidence>
<evidence type="ECO:0000256" key="2">
    <source>
        <dbReference type="ARBA" id="ARBA00022630"/>
    </source>
</evidence>
<protein>
    <recommendedName>
        <fullName evidence="7">Sulfhydryl oxidase</fullName>
        <ecNumber evidence="7">1.8.3.2</ecNumber>
    </recommendedName>
</protein>
<dbReference type="Gene3D" id="1.20.120.310">
    <property type="entry name" value="ERV/ALR sulfhydryl oxidase domain"/>
    <property type="match status" value="1"/>
</dbReference>
<dbReference type="InterPro" id="IPR017905">
    <property type="entry name" value="ERV/ALR_sulphydryl_oxidase"/>
</dbReference>
<evidence type="ECO:0000256" key="7">
    <source>
        <dbReference type="RuleBase" id="RU371123"/>
    </source>
</evidence>
<keyword evidence="7" id="KW-0472">Membrane</keyword>
<dbReference type="Pfam" id="PF04805">
    <property type="entry name" value="Pox_E10"/>
    <property type="match status" value="1"/>
</dbReference>
<keyword evidence="5" id="KW-1015">Disulfide bond</keyword>
<dbReference type="EMBL" id="KR095315">
    <property type="protein sequence ID" value="AKS26456.1"/>
    <property type="molecule type" value="Genomic_DNA"/>
</dbReference>
<reference evidence="9 10" key="1">
    <citation type="submission" date="2015-04" db="EMBL/GenBank/DDBJ databases">
        <title>Diachasmimorpha longicaudata entomopoxvirus genome.</title>
        <authorList>
            <person name="Coffman K.A."/>
            <person name="Burke G.R."/>
        </authorList>
    </citation>
    <scope>NUCLEOTIDE SEQUENCE [LARGE SCALE GENOMIC DNA]</scope>
</reference>
<evidence type="ECO:0000259" key="8">
    <source>
        <dbReference type="PROSITE" id="PS51324"/>
    </source>
</evidence>
<proteinExistence type="predicted"/>
<dbReference type="SUPFAM" id="SSF69000">
    <property type="entry name" value="FAD-dependent thiol oxidase"/>
    <property type="match status" value="1"/>
</dbReference>
<sequence length="109" mass="13408">MNPVIWGRGTWVFLFIFIYRFRNGKDIEDFKYLLNIFLGSLPCEECKTNCMESMNKNKIYDTDDFLVIFHFFLELYNKFHKQNPIDRTRFENYAELETNKKYLFDQMLK</sequence>
<gene>
    <name evidence="9" type="ORF">DLEV_165</name>
</gene>
<keyword evidence="10" id="KW-1185">Reference proteome</keyword>
<evidence type="ECO:0000313" key="9">
    <source>
        <dbReference type="EMBL" id="AKS26456.1"/>
    </source>
</evidence>
<keyword evidence="7" id="KW-1133">Transmembrane helix</keyword>
<dbReference type="Proteomes" id="UP000593702">
    <property type="component" value="Segment"/>
</dbReference>
<dbReference type="InterPro" id="IPR036774">
    <property type="entry name" value="ERV/ALR_sulphydryl_oxid_sf"/>
</dbReference>
<accession>A0A7R5WP03</accession>
<feature type="domain" description="ERV/ALR sulfhydryl oxidase" evidence="8">
    <location>
        <begin position="1"/>
        <end position="102"/>
    </location>
</feature>
<keyword evidence="2 7" id="KW-0285">Flavoprotein</keyword>
<evidence type="ECO:0000256" key="5">
    <source>
        <dbReference type="ARBA" id="ARBA00023157"/>
    </source>
</evidence>
<evidence type="ECO:0000313" key="10">
    <source>
        <dbReference type="Proteomes" id="UP000593702"/>
    </source>
</evidence>
<dbReference type="PROSITE" id="PS51324">
    <property type="entry name" value="ERV_ALR"/>
    <property type="match status" value="1"/>
</dbReference>
<dbReference type="GO" id="GO:0016972">
    <property type="term" value="F:thiol oxidase activity"/>
    <property type="evidence" value="ECO:0007669"/>
    <property type="project" value="UniProtKB-EC"/>
</dbReference>
<keyword evidence="3 7" id="KW-0274">FAD</keyword>
<evidence type="ECO:0000256" key="6">
    <source>
        <dbReference type="ARBA" id="ARBA00048864"/>
    </source>
</evidence>
<evidence type="ECO:0000256" key="3">
    <source>
        <dbReference type="ARBA" id="ARBA00022827"/>
    </source>
</evidence>
<dbReference type="EC" id="1.8.3.2" evidence="7"/>
<comment type="cofactor">
    <cofactor evidence="1 7">
        <name>FAD</name>
        <dbReference type="ChEBI" id="CHEBI:57692"/>
    </cofactor>
</comment>
<name>A0A7R5WP03_9POXV</name>
<evidence type="ECO:0000256" key="1">
    <source>
        <dbReference type="ARBA" id="ARBA00001974"/>
    </source>
</evidence>